<sequence>MKALYMIGGTMGVGKTTVCQQLKRDLQHSVFLDGDWCWDASPFQVTDETKAIVIDNICYLLNNFLKCSAYENIIFCWVMHEQSIINSILEKLDTKNCAVKCTSLVANEKSLRDRLSNDVERGIRTADVIERSVARIPLYQVLNTIKIDTNKKTVAMTVAMIVNEIKQL</sequence>
<organism evidence="1 2">
    <name type="scientific">Ileibacterium valens</name>
    <dbReference type="NCBI Taxonomy" id="1862668"/>
    <lineage>
        <taxon>Bacteria</taxon>
        <taxon>Bacillati</taxon>
        <taxon>Bacillota</taxon>
        <taxon>Erysipelotrichia</taxon>
        <taxon>Erysipelotrichales</taxon>
        <taxon>Erysipelotrichaceae</taxon>
        <taxon>Ileibacterium</taxon>
    </lineage>
</organism>
<dbReference type="OrthoDB" id="9790407at2"/>
<reference evidence="1 2" key="1">
    <citation type="submission" date="2016-11" db="EMBL/GenBank/DDBJ databases">
        <title>Description of two novel members of the family Erysipelotrichaceae: Ileibacterium lipovorans gen. nov., sp. nov. and Dubosiella newyorkensis, gen. nov., sp. nov.</title>
        <authorList>
            <person name="Cox L.M."/>
            <person name="Sohn J."/>
            <person name="Tyrrell K.L."/>
            <person name="Citron D.M."/>
            <person name="Lawson P.A."/>
            <person name="Patel N.B."/>
            <person name="Iizumi T."/>
            <person name="Perez-Perez G.I."/>
            <person name="Goldstein E.J."/>
            <person name="Blaser M.J."/>
        </authorList>
    </citation>
    <scope>NUCLEOTIDE SEQUENCE [LARGE SCALE GENOMIC DNA]</scope>
    <source>
        <strain evidence="1 2">NYU-BL-A3</strain>
    </source>
</reference>
<keyword evidence="1" id="KW-0808">Transferase</keyword>
<dbReference type="AlphaFoldDB" id="A0A1U7NCI2"/>
<keyword evidence="1" id="KW-0418">Kinase</keyword>
<comment type="caution">
    <text evidence="1">The sequence shown here is derived from an EMBL/GenBank/DDBJ whole genome shotgun (WGS) entry which is preliminary data.</text>
</comment>
<name>A0A1U7NCI2_9FIRM</name>
<evidence type="ECO:0000313" key="1">
    <source>
        <dbReference type="EMBL" id="OLU36220.1"/>
    </source>
</evidence>
<protein>
    <submittedName>
        <fullName evidence="1">Nucleotide kinase</fullName>
    </submittedName>
</protein>
<dbReference type="Pfam" id="PF13238">
    <property type="entry name" value="AAA_18"/>
    <property type="match status" value="1"/>
</dbReference>
<dbReference type="EMBL" id="MPJW01000286">
    <property type="protein sequence ID" value="OLU36220.1"/>
    <property type="molecule type" value="Genomic_DNA"/>
</dbReference>
<dbReference type="GO" id="GO:0016301">
    <property type="term" value="F:kinase activity"/>
    <property type="evidence" value="ECO:0007669"/>
    <property type="project" value="UniProtKB-KW"/>
</dbReference>
<accession>A0A1U7NCI2</accession>
<keyword evidence="2" id="KW-1185">Reference proteome</keyword>
<gene>
    <name evidence="1" type="ORF">BO222_12845</name>
</gene>
<dbReference type="Proteomes" id="UP000186341">
    <property type="component" value="Unassembled WGS sequence"/>
</dbReference>
<proteinExistence type="predicted"/>
<dbReference type="InterPro" id="IPR027417">
    <property type="entry name" value="P-loop_NTPase"/>
</dbReference>
<evidence type="ECO:0000313" key="2">
    <source>
        <dbReference type="Proteomes" id="UP000186341"/>
    </source>
</evidence>
<dbReference type="Gene3D" id="3.40.50.300">
    <property type="entry name" value="P-loop containing nucleotide triphosphate hydrolases"/>
    <property type="match status" value="1"/>
</dbReference>
<dbReference type="SUPFAM" id="SSF52540">
    <property type="entry name" value="P-loop containing nucleoside triphosphate hydrolases"/>
    <property type="match status" value="1"/>
</dbReference>